<keyword evidence="3" id="KW-1185">Reference proteome</keyword>
<proteinExistence type="predicted"/>
<name>A0ABR2GYA8_9EUKA</name>
<accession>A0ABR2GYA8</accession>
<organism evidence="2 3">
    <name type="scientific">Tritrichomonas musculus</name>
    <dbReference type="NCBI Taxonomy" id="1915356"/>
    <lineage>
        <taxon>Eukaryota</taxon>
        <taxon>Metamonada</taxon>
        <taxon>Parabasalia</taxon>
        <taxon>Tritrichomonadida</taxon>
        <taxon>Tritrichomonadidae</taxon>
        <taxon>Tritrichomonas</taxon>
    </lineage>
</organism>
<protein>
    <recommendedName>
        <fullName evidence="4">Trafficking protein particle complex subunit 11 domain-containing protein</fullName>
    </recommendedName>
</protein>
<dbReference type="Proteomes" id="UP001470230">
    <property type="component" value="Unassembled WGS sequence"/>
</dbReference>
<feature type="region of interest" description="Disordered" evidence="1">
    <location>
        <begin position="1030"/>
        <end position="1049"/>
    </location>
</feature>
<evidence type="ECO:0008006" key="4">
    <source>
        <dbReference type="Google" id="ProtNLM"/>
    </source>
</evidence>
<dbReference type="EMBL" id="JAPFFF010000056">
    <property type="protein sequence ID" value="KAK8838205.1"/>
    <property type="molecule type" value="Genomic_DNA"/>
</dbReference>
<sequence>MQFPQIHYSDLQLSIPILLFPIEPISERGRKFLTKLANEFYFDVENDLAKLLEELNFDVPKTIRAKVYIINNQAEYLILRKRLANETSLFFLRCFSASAFVDYSVNKNIENARGIVRTLFRSDRDSSSLVIYQASESLVEEYSDKTYLLFAAHTDESALANIQNHMNNIVYKSIRANVQHASKNETKKQFFMFLSGEKEEQFRAFQHTLNKKGKFEIKAIALEMMGLFESMYEGEIREKKISNLISSEKLWEYDITSTSYSNIVIGSPSSNFMIGSSNITNPSILTSSNNNSTAHSSSTDNLGANMPTPPSTPSLAASLEDLWLYYSQSAFFYSKSNNNLKVFDCAYRLLATFDNAQLIDEAINYLLKSIDDPKIRSSSVDAQEKVSLRAWEMLSLMLSKNYQRKVPLFSYLISEKMTGNVKIDFQLQTLNFLYKQKPGDFVIRDVCYPIVSQLLSSRSCLNSLSKCQLALQFLSIAGPILPLDDQDQIFHQIQDDSLGDIRIPCNLGFKASNVHFIDRANEVRILDSDSASKNSKTDSLFKYNFLNNTRDDKNSCIVSVGSHVSFSLDIFNPFSIALPILICAHENENYDSKEYPHVLQAKTSTTVHCYVIPRQNSSDDQSDDITTVKITSVDIILAEGVEVVKLNEDLTLTIVSNVPKFIIRTNLPINQPMNLYDGEILNVKLWLTNNSNVSIDDLIIKSGNTVKCDKEVSLPINPYMSANTEFDLTIDRNMTKIDLNVTARTNSCLKAESFSKIIQPLKIESAISISSIQLLKSIPEIDVDMSNLIFIAIDIKNSSNFVFNYKVYFKAAAELGFDFPGIITKKETPGVLTEFETTVFILAVEKNQILSDDIQVENSRFINARRDEEERINQKLTSEQRKTLNDRVKVTAFIENNLVFRWFCRIGRSGVLPANTALPSLDIMKEISLKRPKLIHSFDRNPLVTNKRVNLNVKFEGATIVRCALNLGMLQDPEYGIVWEGTLSRSKINNNNDEDDDNSFVFQLFFTKPGHFNFKVYYESDEKVKGHTRIDFDVQNNDNDDDDSEADDE</sequence>
<feature type="region of interest" description="Disordered" evidence="1">
    <location>
        <begin position="285"/>
        <end position="310"/>
    </location>
</feature>
<evidence type="ECO:0000313" key="2">
    <source>
        <dbReference type="EMBL" id="KAK8838205.1"/>
    </source>
</evidence>
<feature type="compositionally biased region" description="Acidic residues" evidence="1">
    <location>
        <begin position="1038"/>
        <end position="1049"/>
    </location>
</feature>
<evidence type="ECO:0000256" key="1">
    <source>
        <dbReference type="SAM" id="MobiDB-lite"/>
    </source>
</evidence>
<comment type="caution">
    <text evidence="2">The sequence shown here is derived from an EMBL/GenBank/DDBJ whole genome shotgun (WGS) entry which is preliminary data.</text>
</comment>
<evidence type="ECO:0000313" key="3">
    <source>
        <dbReference type="Proteomes" id="UP001470230"/>
    </source>
</evidence>
<reference evidence="2 3" key="1">
    <citation type="submission" date="2024-04" db="EMBL/GenBank/DDBJ databases">
        <title>Tritrichomonas musculus Genome.</title>
        <authorList>
            <person name="Alves-Ferreira E."/>
            <person name="Grigg M."/>
            <person name="Lorenzi H."/>
            <person name="Galac M."/>
        </authorList>
    </citation>
    <scope>NUCLEOTIDE SEQUENCE [LARGE SCALE GENOMIC DNA]</scope>
    <source>
        <strain evidence="2 3">EAF2021</strain>
    </source>
</reference>
<feature type="compositionally biased region" description="Low complexity" evidence="1">
    <location>
        <begin position="286"/>
        <end position="299"/>
    </location>
</feature>
<gene>
    <name evidence="2" type="ORF">M9Y10_035625</name>
</gene>